<dbReference type="AlphaFoldDB" id="A0AAP0FZ30"/>
<comment type="caution">
    <text evidence="1">The sequence shown here is derived from an EMBL/GenBank/DDBJ whole genome shotgun (WGS) entry which is preliminary data.</text>
</comment>
<proteinExistence type="predicted"/>
<reference evidence="1 2" key="1">
    <citation type="journal article" date="2022" name="Nat. Plants">
        <title>Genomes of leafy and leafless Platanthera orchids illuminate the evolution of mycoheterotrophy.</title>
        <authorList>
            <person name="Li M.H."/>
            <person name="Liu K.W."/>
            <person name="Li Z."/>
            <person name="Lu H.C."/>
            <person name="Ye Q.L."/>
            <person name="Zhang D."/>
            <person name="Wang J.Y."/>
            <person name="Li Y.F."/>
            <person name="Zhong Z.M."/>
            <person name="Liu X."/>
            <person name="Yu X."/>
            <person name="Liu D.K."/>
            <person name="Tu X.D."/>
            <person name="Liu B."/>
            <person name="Hao Y."/>
            <person name="Liao X.Y."/>
            <person name="Jiang Y.T."/>
            <person name="Sun W.H."/>
            <person name="Chen J."/>
            <person name="Chen Y.Q."/>
            <person name="Ai Y."/>
            <person name="Zhai J.W."/>
            <person name="Wu S.S."/>
            <person name="Zhou Z."/>
            <person name="Hsiao Y.Y."/>
            <person name="Wu W.L."/>
            <person name="Chen Y.Y."/>
            <person name="Lin Y.F."/>
            <person name="Hsu J.L."/>
            <person name="Li C.Y."/>
            <person name="Wang Z.W."/>
            <person name="Zhao X."/>
            <person name="Zhong W.Y."/>
            <person name="Ma X.K."/>
            <person name="Ma L."/>
            <person name="Huang J."/>
            <person name="Chen G.Z."/>
            <person name="Huang M.Z."/>
            <person name="Huang L."/>
            <person name="Peng D.H."/>
            <person name="Luo Y.B."/>
            <person name="Zou S.Q."/>
            <person name="Chen S.P."/>
            <person name="Lan S."/>
            <person name="Tsai W.C."/>
            <person name="Van de Peer Y."/>
            <person name="Liu Z.J."/>
        </authorList>
    </citation>
    <scope>NUCLEOTIDE SEQUENCE [LARGE SCALE GENOMIC DNA]</scope>
    <source>
        <strain evidence="1">Lor287</strain>
    </source>
</reference>
<evidence type="ECO:0000313" key="1">
    <source>
        <dbReference type="EMBL" id="KAK8926370.1"/>
    </source>
</evidence>
<keyword evidence="2" id="KW-1185">Reference proteome</keyword>
<evidence type="ECO:0000313" key="2">
    <source>
        <dbReference type="Proteomes" id="UP001418222"/>
    </source>
</evidence>
<organism evidence="1 2">
    <name type="scientific">Platanthera zijinensis</name>
    <dbReference type="NCBI Taxonomy" id="2320716"/>
    <lineage>
        <taxon>Eukaryota</taxon>
        <taxon>Viridiplantae</taxon>
        <taxon>Streptophyta</taxon>
        <taxon>Embryophyta</taxon>
        <taxon>Tracheophyta</taxon>
        <taxon>Spermatophyta</taxon>
        <taxon>Magnoliopsida</taxon>
        <taxon>Liliopsida</taxon>
        <taxon>Asparagales</taxon>
        <taxon>Orchidaceae</taxon>
        <taxon>Orchidoideae</taxon>
        <taxon>Orchideae</taxon>
        <taxon>Orchidinae</taxon>
        <taxon>Platanthera</taxon>
    </lineage>
</organism>
<protein>
    <submittedName>
        <fullName evidence="1">Uncharacterized protein</fullName>
    </submittedName>
</protein>
<accession>A0AAP0FZ30</accession>
<sequence length="151" mass="16046">MTLLSASLTTSACVIDGSACVIDDSACVIDSSAYFHLLLSGSLLLLLLNLAQPLSALDPVDPVGSPLYRTCDPGVFFSGPEDFLPAAPLRQICPTVMCLLQFCCYALFCCRLLLLSSGRASLSSLLSPLVQTFWPGLSIRRGMNPAAPFAR</sequence>
<dbReference type="EMBL" id="JBBWWQ010000016">
    <property type="protein sequence ID" value="KAK8926370.1"/>
    <property type="molecule type" value="Genomic_DNA"/>
</dbReference>
<dbReference type="Proteomes" id="UP001418222">
    <property type="component" value="Unassembled WGS sequence"/>
</dbReference>
<name>A0AAP0FZ30_9ASPA</name>
<gene>
    <name evidence="1" type="ORF">KSP39_PZI018919</name>
</gene>